<protein>
    <recommendedName>
        <fullName evidence="1">Cellulose biosynthesis protein BcsE</fullName>
    </recommendedName>
</protein>
<gene>
    <name evidence="2" type="primary">bcsE</name>
    <name evidence="2" type="ORF">QFI96_007725</name>
</gene>
<sequence>MENVYTLGISSLWDEVCHMPVGGVWWLNVDRYKDAVSLLNQTLAAQDKDCKVAAIVMGNTPSKIISVDPQRGPAKIAAFTMPDSTEALEELHRDLLCSLDPDNYLFILLASENAWQNIKKEQLCRWAEKSHRWTKYHHCSLLVLNSGQDVDKQLSPLLNEYRSLSGLASLRYQGDSFLFDIAFWGSEKGMSAQQQLTVLHGDDGWHLAQDEETLVQPRSDEKVVLSNLRVLEGAPALSEYWTLFDTNDAVFNAARKSQAATLLFSITQNEQIEQLGRYIHILRKQRGSALKIVVREQTPSLRTTDERLLLSSGANMVIPSSAPLSRCLTLIESVQKQKFTRHIPEEFDTLLSWSQPLNLRGFQKWGDFCTAVHNIMTNTMLPEDSKGVMVALRPAPGLRVEQALTLCRPNRMGDIMTIGNNRLVLFLSFCRVNDLDTALNHIFPLPTGDIFSNRMVWFEDKQITAEILLMRGIDPSQWNTPLPISVEKNVTINATHDGRHWRRFPEPHRLSTDREKTS</sequence>
<evidence type="ECO:0000313" key="3">
    <source>
        <dbReference type="Proteomes" id="UP001312893"/>
    </source>
</evidence>
<reference evidence="2 3" key="1">
    <citation type="submission" date="2024-04" db="EMBL/GenBank/DDBJ databases">
        <title>Two novel Raoultella species associated with bleeding cankers of broadleaf hosts, Raoultella scottia sp. nov. and Raoultella lignicola sp. nov.</title>
        <authorList>
            <person name="Brady C.L."/>
        </authorList>
    </citation>
    <scope>NUCLEOTIDE SEQUENCE [LARGE SCALE GENOMIC DNA]</scope>
    <source>
        <strain evidence="2 3">TW_WC1a.1</strain>
    </source>
</reference>
<comment type="caution">
    <text evidence="2">The sequence shown here is derived from an EMBL/GenBank/DDBJ whole genome shotgun (WGS) entry which is preliminary data.</text>
</comment>
<dbReference type="EMBL" id="JARXNK020000101">
    <property type="protein sequence ID" value="MEL0551587.1"/>
    <property type="molecule type" value="Genomic_DNA"/>
</dbReference>
<dbReference type="RefSeq" id="WP_123757203.1">
    <property type="nucleotide sequence ID" value="NZ_JARXNK020000101.1"/>
</dbReference>
<evidence type="ECO:0000313" key="2">
    <source>
        <dbReference type="EMBL" id="MEL0551587.1"/>
    </source>
</evidence>
<dbReference type="Pfam" id="PF10995">
    <property type="entry name" value="CBP_BcsE"/>
    <property type="match status" value="1"/>
</dbReference>
<name>A0ABU9F5E7_9ENTR</name>
<proteinExistence type="predicted"/>
<dbReference type="InterPro" id="IPR017745">
    <property type="entry name" value="BcsE"/>
</dbReference>
<dbReference type="NCBIfam" id="TIGR03369">
    <property type="entry name" value="cellulose_bcsE"/>
    <property type="match status" value="1"/>
</dbReference>
<dbReference type="Proteomes" id="UP001312893">
    <property type="component" value="Unassembled WGS sequence"/>
</dbReference>
<accession>A0ABU9F5E7</accession>
<keyword evidence="3" id="KW-1185">Reference proteome</keyword>
<evidence type="ECO:0000256" key="1">
    <source>
        <dbReference type="NCBIfam" id="TIGR03369"/>
    </source>
</evidence>
<organism evidence="2 3">
    <name type="scientific">Raoultella lignicola</name>
    <dbReference type="NCBI Taxonomy" id="3040939"/>
    <lineage>
        <taxon>Bacteria</taxon>
        <taxon>Pseudomonadati</taxon>
        <taxon>Pseudomonadota</taxon>
        <taxon>Gammaproteobacteria</taxon>
        <taxon>Enterobacterales</taxon>
        <taxon>Enterobacteriaceae</taxon>
        <taxon>Klebsiella/Raoultella group</taxon>
        <taxon>Raoultella</taxon>
    </lineage>
</organism>